<accession>A0A162PEV6</accession>
<organism evidence="1 2">
    <name type="scientific">Colletotrichum incanum</name>
    <name type="common">Soybean anthracnose fungus</name>
    <dbReference type="NCBI Taxonomy" id="1573173"/>
    <lineage>
        <taxon>Eukaryota</taxon>
        <taxon>Fungi</taxon>
        <taxon>Dikarya</taxon>
        <taxon>Ascomycota</taxon>
        <taxon>Pezizomycotina</taxon>
        <taxon>Sordariomycetes</taxon>
        <taxon>Hypocreomycetidae</taxon>
        <taxon>Glomerellales</taxon>
        <taxon>Glomerellaceae</taxon>
        <taxon>Colletotrichum</taxon>
        <taxon>Colletotrichum spaethianum species complex</taxon>
    </lineage>
</organism>
<dbReference type="Proteomes" id="UP000076584">
    <property type="component" value="Unassembled WGS sequence"/>
</dbReference>
<reference evidence="1 2" key="1">
    <citation type="submission" date="2015-06" db="EMBL/GenBank/DDBJ databases">
        <title>Survival trade-offs in plant roots during colonization by closely related pathogenic and mutualistic fungi.</title>
        <authorList>
            <person name="Hacquard S."/>
            <person name="Kracher B."/>
            <person name="Hiruma K."/>
            <person name="Weinman A."/>
            <person name="Muench P."/>
            <person name="Garrido Oter R."/>
            <person name="Ver Loren van Themaat E."/>
            <person name="Dallerey J.-F."/>
            <person name="Damm U."/>
            <person name="Henrissat B."/>
            <person name="Lespinet O."/>
            <person name="Thon M."/>
            <person name="Kemen E."/>
            <person name="McHardy A.C."/>
            <person name="Schulze-Lefert P."/>
            <person name="O'Connell R.J."/>
        </authorList>
    </citation>
    <scope>NUCLEOTIDE SEQUENCE [LARGE SCALE GENOMIC DNA]</scope>
    <source>
        <strain evidence="1 2">MAFF 238704</strain>
    </source>
</reference>
<dbReference type="AlphaFoldDB" id="A0A162PEV6"/>
<gene>
    <name evidence="1" type="ORF">CI238_01665</name>
</gene>
<protein>
    <submittedName>
        <fullName evidence="1">Uncharacterized protein</fullName>
    </submittedName>
</protein>
<keyword evidence="2" id="KW-1185">Reference proteome</keyword>
<comment type="caution">
    <text evidence="1">The sequence shown here is derived from an EMBL/GenBank/DDBJ whole genome shotgun (WGS) entry which is preliminary data.</text>
</comment>
<proteinExistence type="predicted"/>
<dbReference type="EMBL" id="LFIW01000334">
    <property type="protein sequence ID" value="KZL87063.1"/>
    <property type="molecule type" value="Genomic_DNA"/>
</dbReference>
<sequence>LTSLAEQITNKTWIVQIMGMDGKMTWDPIGWDYSENEPIQRLVIPSPSNQPDELPRPSCSVNVERATMPTQLTSAQVGKAVEKIHAEFDKHKKAWEASLQCKKLKDILL</sequence>
<evidence type="ECO:0000313" key="1">
    <source>
        <dbReference type="EMBL" id="KZL87063.1"/>
    </source>
</evidence>
<name>A0A162PEV6_COLIC</name>
<feature type="non-terminal residue" evidence="1">
    <location>
        <position position="1"/>
    </location>
</feature>
<evidence type="ECO:0000313" key="2">
    <source>
        <dbReference type="Proteomes" id="UP000076584"/>
    </source>
</evidence>